<keyword evidence="2" id="KW-0732">Signal</keyword>
<comment type="caution">
    <text evidence="3">The sequence shown here is derived from an EMBL/GenBank/DDBJ whole genome shotgun (WGS) entry which is preliminary data.</text>
</comment>
<proteinExistence type="predicted"/>
<keyword evidence="4" id="KW-1185">Reference proteome</keyword>
<organism evidence="3 4">
    <name type="scientific">Ahrensia kielensis</name>
    <dbReference type="NCBI Taxonomy" id="76980"/>
    <lineage>
        <taxon>Bacteria</taxon>
        <taxon>Pseudomonadati</taxon>
        <taxon>Pseudomonadota</taxon>
        <taxon>Alphaproteobacteria</taxon>
        <taxon>Hyphomicrobiales</taxon>
        <taxon>Ahrensiaceae</taxon>
        <taxon>Ahrensia</taxon>
    </lineage>
</organism>
<feature type="signal peptide" evidence="2">
    <location>
        <begin position="1"/>
        <end position="24"/>
    </location>
</feature>
<protein>
    <recommendedName>
        <fullName evidence="5">PepSY domain-containing protein</fullName>
    </recommendedName>
</protein>
<dbReference type="EMBL" id="JBBMQO010000004">
    <property type="protein sequence ID" value="MEM5501820.1"/>
    <property type="molecule type" value="Genomic_DNA"/>
</dbReference>
<sequence length="137" mass="15638">MKKFIIATAFLAMGATSFIAPAQAAPLRAETALTTTLDVTKAHSTSRKHWNKRAERNRILSPRQISRKLSNRGFRNVRNIRFNHGRYYAVAQGRNGPVRLTVSARNGQVISRERIRNHRQNSGHRRGNGFSFSYSFR</sequence>
<evidence type="ECO:0000313" key="3">
    <source>
        <dbReference type="EMBL" id="MEM5501820.1"/>
    </source>
</evidence>
<dbReference type="RefSeq" id="WP_342848235.1">
    <property type="nucleotide sequence ID" value="NZ_JBBMQO010000004.1"/>
</dbReference>
<evidence type="ECO:0008006" key="5">
    <source>
        <dbReference type="Google" id="ProtNLM"/>
    </source>
</evidence>
<feature type="region of interest" description="Disordered" evidence="1">
    <location>
        <begin position="118"/>
        <end position="137"/>
    </location>
</feature>
<feature type="compositionally biased region" description="Basic residues" evidence="1">
    <location>
        <begin position="118"/>
        <end position="127"/>
    </location>
</feature>
<feature type="chain" id="PRO_5045334416" description="PepSY domain-containing protein" evidence="2">
    <location>
        <begin position="25"/>
        <end position="137"/>
    </location>
</feature>
<evidence type="ECO:0000313" key="4">
    <source>
        <dbReference type="Proteomes" id="UP001477870"/>
    </source>
</evidence>
<evidence type="ECO:0000256" key="2">
    <source>
        <dbReference type="SAM" id="SignalP"/>
    </source>
</evidence>
<gene>
    <name evidence="3" type="ORF">WNY59_09470</name>
</gene>
<evidence type="ECO:0000256" key="1">
    <source>
        <dbReference type="SAM" id="MobiDB-lite"/>
    </source>
</evidence>
<dbReference type="Proteomes" id="UP001477870">
    <property type="component" value="Unassembled WGS sequence"/>
</dbReference>
<reference evidence="3 4" key="1">
    <citation type="submission" date="2024-03" db="EMBL/GenBank/DDBJ databases">
        <title>Community enrichment and isolation of bacterial strains for fucoidan degradation.</title>
        <authorList>
            <person name="Sichert A."/>
        </authorList>
    </citation>
    <scope>NUCLEOTIDE SEQUENCE [LARGE SCALE GENOMIC DNA]</scope>
    <source>
        <strain evidence="3 4">AS62</strain>
    </source>
</reference>
<name>A0ABU9T6R5_9HYPH</name>
<accession>A0ABU9T6R5</accession>